<dbReference type="Proteomes" id="UP001321486">
    <property type="component" value="Chromosome"/>
</dbReference>
<evidence type="ECO:0000313" key="3">
    <source>
        <dbReference type="Proteomes" id="UP001321486"/>
    </source>
</evidence>
<dbReference type="RefSeq" id="WP_286343794.1">
    <property type="nucleotide sequence ID" value="NZ_AP027732.1"/>
</dbReference>
<evidence type="ECO:0000256" key="1">
    <source>
        <dbReference type="SAM" id="MobiDB-lite"/>
    </source>
</evidence>
<reference evidence="3" key="1">
    <citation type="journal article" date="2019" name="Int. J. Syst. Evol. Microbiol.">
        <title>The Global Catalogue of Microorganisms (GCM) 10K type strain sequencing project: providing services to taxonomists for standard genome sequencing and annotation.</title>
        <authorList>
            <consortium name="The Broad Institute Genomics Platform"/>
            <consortium name="The Broad Institute Genome Sequencing Center for Infectious Disease"/>
            <person name="Wu L."/>
            <person name="Ma J."/>
        </authorList>
    </citation>
    <scope>NUCLEOTIDE SEQUENCE [LARGE SCALE GENOMIC DNA]</scope>
    <source>
        <strain evidence="3">NBRC 108728</strain>
    </source>
</reference>
<organism evidence="2 3">
    <name type="scientific">Frondihabitans sucicola</name>
    <dbReference type="NCBI Taxonomy" id="1268041"/>
    <lineage>
        <taxon>Bacteria</taxon>
        <taxon>Bacillati</taxon>
        <taxon>Actinomycetota</taxon>
        <taxon>Actinomycetes</taxon>
        <taxon>Micrococcales</taxon>
        <taxon>Microbacteriaceae</taxon>
        <taxon>Frondihabitans</taxon>
    </lineage>
</organism>
<sequence length="133" mass="14149">MSDTPSKRGHRAVLTASSAVSPEHRPTPGPIAVGPSEAPHVVAAIEAGGGTLGPIDENTRGLVWLSNKAIHELDEVLTANPGIEWVQLPMAGVDMFAPVMAAYADKPRPLWTSAKGLTPSPWQNTPWLSRWPC</sequence>
<keyword evidence="3" id="KW-1185">Reference proteome</keyword>
<accession>A0ABN6Y1B7</accession>
<feature type="region of interest" description="Disordered" evidence="1">
    <location>
        <begin position="1"/>
        <end position="35"/>
    </location>
</feature>
<proteinExistence type="predicted"/>
<name>A0ABN6Y1B7_9MICO</name>
<gene>
    <name evidence="2" type="ORF">GCM10025867_31300</name>
</gene>
<evidence type="ECO:0000313" key="2">
    <source>
        <dbReference type="EMBL" id="BDZ50889.1"/>
    </source>
</evidence>
<protein>
    <submittedName>
        <fullName evidence="2">Uncharacterized protein</fullName>
    </submittedName>
</protein>
<dbReference type="EMBL" id="AP027732">
    <property type="protein sequence ID" value="BDZ50889.1"/>
    <property type="molecule type" value="Genomic_DNA"/>
</dbReference>